<dbReference type="SUPFAM" id="SSF54001">
    <property type="entry name" value="Cysteine proteinases"/>
    <property type="match status" value="1"/>
</dbReference>
<evidence type="ECO:0000313" key="4">
    <source>
        <dbReference type="EMBL" id="BDU76983.1"/>
    </source>
</evidence>
<dbReference type="PRINTS" id="PR00705">
    <property type="entry name" value="PAPAIN"/>
</dbReference>
<name>A0AA48HEW6_9BACT</name>
<dbReference type="GO" id="GO:0006508">
    <property type="term" value="P:proteolysis"/>
    <property type="evidence" value="ECO:0007669"/>
    <property type="project" value="InterPro"/>
</dbReference>
<feature type="chain" id="PRO_5041238211" description="Peptidase C1A papain C-terminal domain-containing protein" evidence="2">
    <location>
        <begin position="21"/>
        <end position="326"/>
    </location>
</feature>
<dbReference type="GO" id="GO:0008234">
    <property type="term" value="F:cysteine-type peptidase activity"/>
    <property type="evidence" value="ECO:0007669"/>
    <property type="project" value="InterPro"/>
</dbReference>
<dbReference type="SMART" id="SM00645">
    <property type="entry name" value="Pept_C1"/>
    <property type="match status" value="1"/>
</dbReference>
<dbReference type="PANTHER" id="PTHR12411">
    <property type="entry name" value="CYSTEINE PROTEASE FAMILY C1-RELATED"/>
    <property type="match status" value="1"/>
</dbReference>
<keyword evidence="2" id="KW-0732">Signal</keyword>
<dbReference type="AlphaFoldDB" id="A0AA48HEW6"/>
<dbReference type="EMBL" id="AP027081">
    <property type="protein sequence ID" value="BDU76983.1"/>
    <property type="molecule type" value="Genomic_DNA"/>
</dbReference>
<evidence type="ECO:0000256" key="1">
    <source>
        <dbReference type="ARBA" id="ARBA00008455"/>
    </source>
</evidence>
<feature type="domain" description="Peptidase C1A papain C-terminal" evidence="3">
    <location>
        <begin position="96"/>
        <end position="322"/>
    </location>
</feature>
<evidence type="ECO:0000256" key="2">
    <source>
        <dbReference type="SAM" id="SignalP"/>
    </source>
</evidence>
<dbReference type="CDD" id="cd02248">
    <property type="entry name" value="Peptidase_C1A"/>
    <property type="match status" value="1"/>
</dbReference>
<organism evidence="4 5">
    <name type="scientific">Mesoterricola sediminis</name>
    <dbReference type="NCBI Taxonomy" id="2927980"/>
    <lineage>
        <taxon>Bacteria</taxon>
        <taxon>Pseudomonadati</taxon>
        <taxon>Acidobacteriota</taxon>
        <taxon>Holophagae</taxon>
        <taxon>Holophagales</taxon>
        <taxon>Holophagaceae</taxon>
        <taxon>Mesoterricola</taxon>
    </lineage>
</organism>
<dbReference type="InterPro" id="IPR000668">
    <property type="entry name" value="Peptidase_C1A_C"/>
</dbReference>
<dbReference type="RefSeq" id="WP_243346960.1">
    <property type="nucleotide sequence ID" value="NZ_AP027081.1"/>
</dbReference>
<keyword evidence="5" id="KW-1185">Reference proteome</keyword>
<comment type="similarity">
    <text evidence="1">Belongs to the peptidase C1 family.</text>
</comment>
<dbReference type="InterPro" id="IPR039417">
    <property type="entry name" value="Peptidase_C1A_papain-like"/>
</dbReference>
<accession>A0AA48HEW6</accession>
<dbReference type="Gene3D" id="3.90.70.10">
    <property type="entry name" value="Cysteine proteinases"/>
    <property type="match status" value="1"/>
</dbReference>
<evidence type="ECO:0000259" key="3">
    <source>
        <dbReference type="SMART" id="SM00645"/>
    </source>
</evidence>
<gene>
    <name evidence="4" type="ORF">METESE_19410</name>
</gene>
<dbReference type="KEGG" id="msea:METESE_19410"/>
<dbReference type="InterPro" id="IPR013128">
    <property type="entry name" value="Peptidase_C1A"/>
</dbReference>
<sequence>MTTLSRFIALALGAASLAAADGPQRFDDRIQALVDQARSEAQASGATYQVGVNPALEYPLDQICGLRPDLRQWDAALHAEGGGANDALPELAPEPLPSRFLGWFSPPKDQGDCGSCWAFSTIATVEGAALKAAGAPQGRVAADGAIVPSGDALVLSEQQLLSCNPDGYGCQGGWFSFDMLMPSKANAEAGRAPGAIPATAFPYVARRVACVFDKGAPATPVRAWGYVGDGYGLPPVPAIKAAIRRWGCVSAGVWADLGFQAYTGGVFTGTASPGECNHAIQLVGWDDAKGAWLLKNSWGARWGINGFMWIKYGANRVGTSPAWAQD</sequence>
<feature type="signal peptide" evidence="2">
    <location>
        <begin position="1"/>
        <end position="20"/>
    </location>
</feature>
<reference evidence="4" key="1">
    <citation type="journal article" date="2023" name="Int. J. Syst. Evol. Microbiol.">
        <title>Mesoterricola silvestris gen. nov., sp. nov., Mesoterricola sediminis sp. nov., Geothrix oryzae sp. nov., Geothrix edaphica sp. nov., Geothrix rubra sp. nov., and Geothrix limicola sp. nov., six novel members of Acidobacteriota isolated from soils.</title>
        <authorList>
            <person name="Itoh H."/>
            <person name="Sugisawa Y."/>
            <person name="Mise K."/>
            <person name="Xu Z."/>
            <person name="Kuniyasu M."/>
            <person name="Ushijima N."/>
            <person name="Kawano K."/>
            <person name="Kobayashi E."/>
            <person name="Shiratori Y."/>
            <person name="Masuda Y."/>
            <person name="Senoo K."/>
        </authorList>
    </citation>
    <scope>NUCLEOTIDE SEQUENCE</scope>
    <source>
        <strain evidence="4">W786</strain>
    </source>
</reference>
<dbReference type="Proteomes" id="UP001228113">
    <property type="component" value="Chromosome"/>
</dbReference>
<dbReference type="InterPro" id="IPR038765">
    <property type="entry name" value="Papain-like_cys_pep_sf"/>
</dbReference>
<evidence type="ECO:0000313" key="5">
    <source>
        <dbReference type="Proteomes" id="UP001228113"/>
    </source>
</evidence>
<proteinExistence type="inferred from homology"/>
<protein>
    <recommendedName>
        <fullName evidence="3">Peptidase C1A papain C-terminal domain-containing protein</fullName>
    </recommendedName>
</protein>
<dbReference type="Pfam" id="PF00112">
    <property type="entry name" value="Peptidase_C1"/>
    <property type="match status" value="1"/>
</dbReference>
<dbReference type="PROSITE" id="PS00139">
    <property type="entry name" value="THIOL_PROTEASE_CYS"/>
    <property type="match status" value="1"/>
</dbReference>
<dbReference type="InterPro" id="IPR000169">
    <property type="entry name" value="Pept_cys_AS"/>
</dbReference>